<dbReference type="EMBL" id="FNFL01000001">
    <property type="protein sequence ID" value="SDJ84815.1"/>
    <property type="molecule type" value="Genomic_DNA"/>
</dbReference>
<gene>
    <name evidence="1" type="ORF">SAMN05216243_1124</name>
</gene>
<evidence type="ECO:0000313" key="1">
    <source>
        <dbReference type="EMBL" id="SDJ84815.1"/>
    </source>
</evidence>
<name>A0A1G8X4R9_9BACI</name>
<dbReference type="STRING" id="407036.SAMN05216243_1124"/>
<accession>A0A1G8X4R9</accession>
<reference evidence="1" key="1">
    <citation type="submission" date="2016-10" db="EMBL/GenBank/DDBJ databases">
        <authorList>
            <person name="de Groot N.N."/>
        </authorList>
    </citation>
    <scope>NUCLEOTIDE SEQUENCE [LARGE SCALE GENOMIC DNA]</scope>
    <source>
        <strain evidence="1">CGMCC 1.6502</strain>
    </source>
</reference>
<evidence type="ECO:0008006" key="3">
    <source>
        <dbReference type="Google" id="ProtNLM"/>
    </source>
</evidence>
<sequence length="42" mass="4570">MFIVNVEGAVLPEGKWLVSRRSEQEEHASGMLSLVGGKIDIS</sequence>
<evidence type="ECO:0000313" key="2">
    <source>
        <dbReference type="Proteomes" id="UP000198694"/>
    </source>
</evidence>
<keyword evidence="2" id="KW-1185">Reference proteome</keyword>
<dbReference type="AlphaFoldDB" id="A0A1G8X4R9"/>
<dbReference type="Proteomes" id="UP000198694">
    <property type="component" value="Unassembled WGS sequence"/>
</dbReference>
<proteinExistence type="predicted"/>
<organism evidence="1 2">
    <name type="scientific">Sediminibacillus albus</name>
    <dbReference type="NCBI Taxonomy" id="407036"/>
    <lineage>
        <taxon>Bacteria</taxon>
        <taxon>Bacillati</taxon>
        <taxon>Bacillota</taxon>
        <taxon>Bacilli</taxon>
        <taxon>Bacillales</taxon>
        <taxon>Bacillaceae</taxon>
        <taxon>Sediminibacillus</taxon>
    </lineage>
</organism>
<protein>
    <recommendedName>
        <fullName evidence="3">8-oxo-dGTP diphosphatase</fullName>
    </recommendedName>
</protein>